<dbReference type="PROSITE" id="PS50234">
    <property type="entry name" value="VWFA"/>
    <property type="match status" value="1"/>
</dbReference>
<feature type="domain" description="VWFA" evidence="6">
    <location>
        <begin position="48"/>
        <end position="278"/>
    </location>
</feature>
<evidence type="ECO:0000256" key="4">
    <source>
        <dbReference type="ARBA" id="ARBA00022777"/>
    </source>
</evidence>
<name>A0AAE0F1Q9_9CHLO</name>
<dbReference type="CDD" id="cd04515">
    <property type="entry name" value="Alpha_kinase"/>
    <property type="match status" value="1"/>
</dbReference>
<dbReference type="GO" id="GO:0031037">
    <property type="term" value="P:myosin II filament disassembly"/>
    <property type="evidence" value="ECO:0007669"/>
    <property type="project" value="TreeGrafter"/>
</dbReference>
<organism evidence="8 9">
    <name type="scientific">Cymbomonas tetramitiformis</name>
    <dbReference type="NCBI Taxonomy" id="36881"/>
    <lineage>
        <taxon>Eukaryota</taxon>
        <taxon>Viridiplantae</taxon>
        <taxon>Chlorophyta</taxon>
        <taxon>Pyramimonadophyceae</taxon>
        <taxon>Pyramimonadales</taxon>
        <taxon>Pyramimonadaceae</taxon>
        <taxon>Cymbomonas</taxon>
    </lineage>
</organism>
<dbReference type="InterPro" id="IPR011009">
    <property type="entry name" value="Kinase-like_dom_sf"/>
</dbReference>
<evidence type="ECO:0000259" key="7">
    <source>
        <dbReference type="PROSITE" id="PS51158"/>
    </source>
</evidence>
<keyword evidence="1" id="KW-0723">Serine/threonine-protein kinase</keyword>
<evidence type="ECO:0000313" key="9">
    <source>
        <dbReference type="Proteomes" id="UP001190700"/>
    </source>
</evidence>
<evidence type="ECO:0000256" key="5">
    <source>
        <dbReference type="ARBA" id="ARBA00022840"/>
    </source>
</evidence>
<keyword evidence="4" id="KW-0418">Kinase</keyword>
<evidence type="ECO:0000256" key="1">
    <source>
        <dbReference type="ARBA" id="ARBA00022527"/>
    </source>
</evidence>
<dbReference type="InterPro" id="IPR036465">
    <property type="entry name" value="vWFA_dom_sf"/>
</dbReference>
<dbReference type="Proteomes" id="UP001190700">
    <property type="component" value="Unassembled WGS sequence"/>
</dbReference>
<dbReference type="Pfam" id="PF02816">
    <property type="entry name" value="Alpha_kinase"/>
    <property type="match status" value="1"/>
</dbReference>
<evidence type="ECO:0008006" key="10">
    <source>
        <dbReference type="Google" id="ProtNLM"/>
    </source>
</evidence>
<keyword evidence="9" id="KW-1185">Reference proteome</keyword>
<dbReference type="SUPFAM" id="SSF56112">
    <property type="entry name" value="Protein kinase-like (PK-like)"/>
    <property type="match status" value="1"/>
</dbReference>
<gene>
    <name evidence="8" type="ORF">CYMTET_42375</name>
</gene>
<dbReference type="SMART" id="SM00327">
    <property type="entry name" value="VWA"/>
    <property type="match status" value="2"/>
</dbReference>
<feature type="domain" description="Alpha-type protein kinase" evidence="7">
    <location>
        <begin position="353"/>
        <end position="614"/>
    </location>
</feature>
<protein>
    <recommendedName>
        <fullName evidence="10">Alpha-type protein kinase domain-containing protein</fullName>
    </recommendedName>
</protein>
<dbReference type="CDD" id="cd00198">
    <property type="entry name" value="vWFA"/>
    <property type="match status" value="2"/>
</dbReference>
<dbReference type="Gene3D" id="3.40.50.410">
    <property type="entry name" value="von Willebrand factor, type A domain"/>
    <property type="match status" value="2"/>
</dbReference>
<dbReference type="PANTHER" id="PTHR45992">
    <property type="entry name" value="EUKARYOTIC ELONGATION FACTOR 2 KINASE-RELATED"/>
    <property type="match status" value="1"/>
</dbReference>
<keyword evidence="5" id="KW-0067">ATP-binding</keyword>
<dbReference type="Gene3D" id="3.20.200.10">
    <property type="entry name" value="MHCK/EF2 kinase"/>
    <property type="match status" value="1"/>
</dbReference>
<accession>A0AAE0F1Q9</accession>
<proteinExistence type="predicted"/>
<reference evidence="8 9" key="1">
    <citation type="journal article" date="2015" name="Genome Biol. Evol.">
        <title>Comparative Genomics of a Bacterivorous Green Alga Reveals Evolutionary Causalities and Consequences of Phago-Mixotrophic Mode of Nutrition.</title>
        <authorList>
            <person name="Burns J.A."/>
            <person name="Paasch A."/>
            <person name="Narechania A."/>
            <person name="Kim E."/>
        </authorList>
    </citation>
    <scope>NUCLEOTIDE SEQUENCE [LARGE SCALE GENOMIC DNA]</scope>
    <source>
        <strain evidence="8 9">PLY_AMNH</strain>
    </source>
</reference>
<dbReference type="SMART" id="SM00811">
    <property type="entry name" value="Alpha_kinase"/>
    <property type="match status" value="1"/>
</dbReference>
<dbReference type="InterPro" id="IPR002035">
    <property type="entry name" value="VWF_A"/>
</dbReference>
<dbReference type="GO" id="GO:0004674">
    <property type="term" value="F:protein serine/threonine kinase activity"/>
    <property type="evidence" value="ECO:0007669"/>
    <property type="project" value="UniProtKB-KW"/>
</dbReference>
<dbReference type="InterPro" id="IPR051852">
    <property type="entry name" value="Alpha-type_PK"/>
</dbReference>
<dbReference type="InterPro" id="IPR004166">
    <property type="entry name" value="a-kinase_dom"/>
</dbReference>
<dbReference type="PANTHER" id="PTHR45992:SF2">
    <property type="entry name" value="EUKARYOTIC ELONGATION FACTOR 2 KINASE"/>
    <property type="match status" value="1"/>
</dbReference>
<dbReference type="Gene3D" id="3.30.200.20">
    <property type="entry name" value="Phosphorylase Kinase, domain 1"/>
    <property type="match status" value="1"/>
</dbReference>
<dbReference type="GO" id="GO:0005524">
    <property type="term" value="F:ATP binding"/>
    <property type="evidence" value="ECO:0007669"/>
    <property type="project" value="UniProtKB-KW"/>
</dbReference>
<evidence type="ECO:0000256" key="3">
    <source>
        <dbReference type="ARBA" id="ARBA00022741"/>
    </source>
</evidence>
<evidence type="ECO:0000256" key="2">
    <source>
        <dbReference type="ARBA" id="ARBA00022679"/>
    </source>
</evidence>
<keyword evidence="3" id="KW-0547">Nucleotide-binding</keyword>
<evidence type="ECO:0000259" key="6">
    <source>
        <dbReference type="PROSITE" id="PS50234"/>
    </source>
</evidence>
<dbReference type="EMBL" id="LGRX02028368">
    <property type="protein sequence ID" value="KAK3248152.1"/>
    <property type="molecule type" value="Genomic_DNA"/>
</dbReference>
<sequence length="780" mass="86604">MTSFPLNPAKRPAECDAIYPPAAKRQYKSWGGEEHVHVPLQFSSSSTHVIFCVDISGSMRAKDVRQNGQEITTRISAVFRSCHSFIADQLRQPGTCADRYSLILFNDRATIALRQKPLNPLLLTTIDELERSTTPGGGTEFGVAFEAVQKLSVKSKATERLMLIFLSDGRPGDCGNHACKIKDVVKSHGKSYVHPVLILQSLREIFRDKFVFSSIGIHKDGYPWLKKLAQEAGGVFTPVDRNAAPAVHARHPAGREDSDDDCVLVEDSDDDCVLVEEVPFDEKLRREHLRALDEGRHVDLAKTQGSYSLMGTFLTLSSSLTATRTEGRTPKCERQVKLESATAWERSTSEEVQFRAITMIWKPSGKLVPDKRNPRQVSLRRNPFKQGAMRNVYHLFDDTTTPHQHLVAKDSRYRETYKDRLAYHLFGISCQNHARLVASRFNSCLQDKMQNISSATLAALSDSEGKLLLSSLKRLPGCVRFLACSVFRLEDENSPGGMRYLSTERYVDEQFEGSFEKFNNNNGHTHPLVGTGEAKYDLPQAFSHFSFVDSQGQTMICDIQGWGTTYTDPQVLTRDKKFGPADLGSTGMDKESQLGSALCSEAAIALSRISCASLGTCADRYSLILFNDRATIALRQKPLNPLLLTTIDELERSTTPGGGTEFGVAFEAVQKLSVKSRATERLMLIFLSDGRPGDCGNHACKIKDVVKSHGKSYVHPVLILQSLREIFRDKFVFSSIGIHKDGYPWLKKLAQEAGGVFTPVDRNAAPAVHARHPAGAKLGF</sequence>
<dbReference type="GO" id="GO:1903013">
    <property type="term" value="P:response to differentiation-inducing factor 1"/>
    <property type="evidence" value="ECO:0007669"/>
    <property type="project" value="TreeGrafter"/>
</dbReference>
<dbReference type="SUPFAM" id="SSF53300">
    <property type="entry name" value="vWA-like"/>
    <property type="match status" value="2"/>
</dbReference>
<dbReference type="AlphaFoldDB" id="A0AAE0F1Q9"/>
<evidence type="ECO:0000313" key="8">
    <source>
        <dbReference type="EMBL" id="KAK3248152.1"/>
    </source>
</evidence>
<dbReference type="PROSITE" id="PS51158">
    <property type="entry name" value="ALPHA_KINASE"/>
    <property type="match status" value="1"/>
</dbReference>
<dbReference type="Pfam" id="PF13519">
    <property type="entry name" value="VWA_2"/>
    <property type="match status" value="1"/>
</dbReference>
<keyword evidence="2" id="KW-0808">Transferase</keyword>
<comment type="caution">
    <text evidence="8">The sequence shown here is derived from an EMBL/GenBank/DDBJ whole genome shotgun (WGS) entry which is preliminary data.</text>
</comment>